<dbReference type="GO" id="GO:0008962">
    <property type="term" value="F:phosphatidylglycerophosphatase activity"/>
    <property type="evidence" value="ECO:0007669"/>
    <property type="project" value="UniProtKB-EC"/>
</dbReference>
<keyword evidence="1" id="KW-0997">Cell inner membrane</keyword>
<dbReference type="GO" id="GO:0046872">
    <property type="term" value="F:metal ion binding"/>
    <property type="evidence" value="ECO:0007669"/>
    <property type="project" value="UniProtKB-KW"/>
</dbReference>
<proteinExistence type="predicted"/>
<evidence type="ECO:0000259" key="3">
    <source>
        <dbReference type="Pfam" id="PF04608"/>
    </source>
</evidence>
<dbReference type="PANTHER" id="PTHR36305">
    <property type="entry name" value="PHOSPHATIDYLGLYCEROPHOSPHATASE A"/>
    <property type="match status" value="1"/>
</dbReference>
<gene>
    <name evidence="4" type="ORF">L292_1249</name>
</gene>
<dbReference type="InterPro" id="IPR007686">
    <property type="entry name" value="YutG/PgpA"/>
</dbReference>
<keyword evidence="1" id="KW-0479">Metal-binding</keyword>
<keyword evidence="1" id="KW-1003">Cell membrane</keyword>
<keyword evidence="1" id="KW-0595">Phospholipid degradation</keyword>
<dbReference type="InterPro" id="IPR026037">
    <property type="entry name" value="PgpA"/>
</dbReference>
<protein>
    <recommendedName>
        <fullName evidence="1">Phosphatidylglycerophosphatase A</fullName>
        <ecNumber evidence="1">3.1.3.27</ecNumber>
    </recommendedName>
    <alternativeName>
        <fullName evidence="1">Phosphatidylglycerolphosphate phosphatase A</fullName>
    </alternativeName>
</protein>
<keyword evidence="1 2" id="KW-0812">Transmembrane</keyword>
<dbReference type="SUPFAM" id="SSF101307">
    <property type="entry name" value="YutG-like"/>
    <property type="match status" value="1"/>
</dbReference>
<dbReference type="CDD" id="cd06971">
    <property type="entry name" value="PgpA"/>
    <property type="match status" value="1"/>
</dbReference>
<accession>S7XZ08</accession>
<feature type="transmembrane region" description="Helical" evidence="2">
    <location>
        <begin position="49"/>
        <end position="79"/>
    </location>
</feature>
<feature type="transmembrane region" description="Helical" evidence="2">
    <location>
        <begin position="117"/>
        <end position="136"/>
    </location>
</feature>
<dbReference type="GO" id="GO:0006655">
    <property type="term" value="P:phosphatidylglycerol biosynthetic process"/>
    <property type="evidence" value="ECO:0007669"/>
    <property type="project" value="UniProtKB-UniPathway"/>
</dbReference>
<name>S7XZ08_ACIJU</name>
<comment type="subcellular location">
    <subcellularLocation>
        <location evidence="1">Cell inner membrane</location>
        <topology evidence="1">Multi-pass membrane protein</topology>
    </subcellularLocation>
</comment>
<evidence type="ECO:0000256" key="2">
    <source>
        <dbReference type="SAM" id="Phobius"/>
    </source>
</evidence>
<feature type="transmembrane region" description="Helical" evidence="2">
    <location>
        <begin position="156"/>
        <end position="174"/>
    </location>
</feature>
<dbReference type="Proteomes" id="UP000018420">
    <property type="component" value="Unassembled WGS sequence"/>
</dbReference>
<organism evidence="4 5">
    <name type="scientific">Acinetobacter junii CIP 107470 = MTCC 11364</name>
    <dbReference type="NCBI Taxonomy" id="1217666"/>
    <lineage>
        <taxon>Bacteria</taxon>
        <taxon>Pseudomonadati</taxon>
        <taxon>Pseudomonadota</taxon>
        <taxon>Gammaproteobacteria</taxon>
        <taxon>Moraxellales</taxon>
        <taxon>Moraxellaceae</taxon>
        <taxon>Acinetobacter</taxon>
    </lineage>
</organism>
<dbReference type="PATRIC" id="fig|1330047.3.peg.2996"/>
<dbReference type="AlphaFoldDB" id="S7XZ08"/>
<keyword evidence="1" id="KW-1208">Phospholipid metabolism</keyword>
<evidence type="ECO:0000313" key="5">
    <source>
        <dbReference type="Proteomes" id="UP000018420"/>
    </source>
</evidence>
<dbReference type="UniPathway" id="UPA00084">
    <property type="reaction ID" value="UER00504"/>
</dbReference>
<feature type="transmembrane region" description="Helical" evidence="2">
    <location>
        <begin position="20"/>
        <end position="37"/>
    </location>
</feature>
<comment type="caution">
    <text evidence="4">The sequence shown here is derived from an EMBL/GenBank/DDBJ whole genome shotgun (WGS) entry which is preliminary data.</text>
</comment>
<comment type="pathway">
    <text evidence="1">Phospholipid metabolism; phosphatidylglycerol biosynthesis; phosphatidylglycerol from CDP-diacylglycerol: step 2/2.</text>
</comment>
<evidence type="ECO:0000256" key="1">
    <source>
        <dbReference type="PIRNR" id="PIRNR006162"/>
    </source>
</evidence>
<comment type="catalytic activity">
    <reaction evidence="1">
        <text>a 1,2-diacyl-sn-glycero-3-phospho-(1'-sn-glycero-3'-phosphate) + H2O = a 1,2-diacyl-sn-glycero-3-phospho-(1'-sn-glycerol) + phosphate</text>
        <dbReference type="Rhea" id="RHEA:33751"/>
        <dbReference type="ChEBI" id="CHEBI:15377"/>
        <dbReference type="ChEBI" id="CHEBI:43474"/>
        <dbReference type="ChEBI" id="CHEBI:60110"/>
        <dbReference type="ChEBI" id="CHEBI:64716"/>
        <dbReference type="EC" id="3.1.3.27"/>
    </reaction>
</comment>
<dbReference type="GO" id="GO:0005886">
    <property type="term" value="C:plasma membrane"/>
    <property type="evidence" value="ECO:0007669"/>
    <property type="project" value="UniProtKB-SubCell"/>
</dbReference>
<dbReference type="PANTHER" id="PTHR36305:SF1">
    <property type="entry name" value="PHOSPHATIDYLGLYCEROPHOSPHATASE A"/>
    <property type="match status" value="1"/>
</dbReference>
<dbReference type="EC" id="3.1.3.27" evidence="1"/>
<evidence type="ECO:0000313" key="4">
    <source>
        <dbReference type="EMBL" id="EPR81093.1"/>
    </source>
</evidence>
<reference evidence="4 5" key="1">
    <citation type="submission" date="2013-05" db="EMBL/GenBank/DDBJ databases">
        <title>Genome assembly of Acinetobacter junii MTCC 11364.</title>
        <authorList>
            <person name="Khatri I."/>
            <person name="Singh N.K."/>
            <person name="Subramanian S."/>
            <person name="Mayilraj S."/>
        </authorList>
    </citation>
    <scope>NUCLEOTIDE SEQUENCE [LARGE SCALE GENOMIC DNA]</scope>
    <source>
        <strain evidence="4 5">MTCC 11364</strain>
    </source>
</reference>
<comment type="function">
    <text evidence="1">Lipid phosphatase which dephosphorylates phosphatidylglycerophosphate (PGP) to phosphatidylglycerol (PG).</text>
</comment>
<feature type="domain" description="YutG/PgpA" evidence="3">
    <location>
        <begin position="30"/>
        <end position="169"/>
    </location>
</feature>
<keyword evidence="2" id="KW-1133">Transmembrane helix</keyword>
<keyword evidence="1" id="KW-0378">Hydrolase</keyword>
<dbReference type="InterPro" id="IPR036681">
    <property type="entry name" value="PgpA-like_sf"/>
</dbReference>
<dbReference type="eggNOG" id="COG1267">
    <property type="taxonomic scope" value="Bacteria"/>
</dbReference>
<dbReference type="Pfam" id="PF04608">
    <property type="entry name" value="PgpA"/>
    <property type="match status" value="1"/>
</dbReference>
<keyword evidence="1 2" id="KW-0472">Membrane</keyword>
<comment type="cofactor">
    <cofactor evidence="1">
        <name>Mg(2+)</name>
        <dbReference type="ChEBI" id="CHEBI:18420"/>
    </cofactor>
</comment>
<keyword evidence="1" id="KW-0443">Lipid metabolism</keyword>
<dbReference type="PIRSF" id="PIRSF006162">
    <property type="entry name" value="PgpA"/>
    <property type="match status" value="1"/>
</dbReference>
<dbReference type="GO" id="GO:0009395">
    <property type="term" value="P:phospholipid catabolic process"/>
    <property type="evidence" value="ECO:0007669"/>
    <property type="project" value="UniProtKB-KW"/>
</dbReference>
<dbReference type="EMBL" id="ASYZ01000179">
    <property type="protein sequence ID" value="EPR81093.1"/>
    <property type="molecule type" value="Genomic_DNA"/>
</dbReference>
<keyword evidence="1" id="KW-0460">Magnesium</keyword>
<keyword evidence="1" id="KW-0442">Lipid degradation</keyword>
<sequence>MFMDINTLHKPPIHFSQMTWFDRFIVFCGVGFGSGLSPKAPGTFGSAFALLFVPLWLILGFNASVFAILLMSIAGIYICGHTAKVINVHDDGRIVWDEFAGQSITFLPLLYLQQMNWLWVIAGFVLFRIFDIWKPFPINWADQKVSGGFGIMLDDLIAGLWAALCIFLIQFYFLT</sequence>